<evidence type="ECO:0000313" key="4">
    <source>
        <dbReference type="Proteomes" id="UP000681340"/>
    </source>
</evidence>
<dbReference type="PANTHER" id="PTHR35205">
    <property type="entry name" value="NB-ARC AND TPR DOMAIN PROTEIN"/>
    <property type="match status" value="1"/>
</dbReference>
<evidence type="ECO:0000313" key="3">
    <source>
        <dbReference type="EMBL" id="GIM76382.1"/>
    </source>
</evidence>
<dbReference type="PANTHER" id="PTHR35205:SF1">
    <property type="entry name" value="ZU5 DOMAIN-CONTAINING PROTEIN"/>
    <property type="match status" value="1"/>
</dbReference>
<gene>
    <name evidence="3" type="ORF">Aau02nite_70590</name>
</gene>
<evidence type="ECO:0000259" key="2">
    <source>
        <dbReference type="PROSITE" id="PS50837"/>
    </source>
</evidence>
<dbReference type="PROSITE" id="PS50837">
    <property type="entry name" value="NACHT"/>
    <property type="match status" value="1"/>
</dbReference>
<keyword evidence="1" id="KW-1133">Transmembrane helix</keyword>
<keyword evidence="1" id="KW-0812">Transmembrane</keyword>
<dbReference type="SUPFAM" id="SSF52540">
    <property type="entry name" value="P-loop containing nucleoside triphosphate hydrolases"/>
    <property type="match status" value="2"/>
</dbReference>
<dbReference type="InterPro" id="IPR007111">
    <property type="entry name" value="NACHT_NTPase"/>
</dbReference>
<evidence type="ECO:0000256" key="1">
    <source>
        <dbReference type="SAM" id="Phobius"/>
    </source>
</evidence>
<dbReference type="SMART" id="SM00382">
    <property type="entry name" value="AAA"/>
    <property type="match status" value="2"/>
</dbReference>
<feature type="transmembrane region" description="Helical" evidence="1">
    <location>
        <begin position="104"/>
        <end position="122"/>
    </location>
</feature>
<dbReference type="RefSeq" id="WP_212992922.1">
    <property type="nucleotide sequence ID" value="NZ_BAABEA010000023.1"/>
</dbReference>
<dbReference type="InterPro" id="IPR027417">
    <property type="entry name" value="P-loop_NTPase"/>
</dbReference>
<dbReference type="Proteomes" id="UP000681340">
    <property type="component" value="Unassembled WGS sequence"/>
</dbReference>
<organism evidence="3 4">
    <name type="scientific">Actinoplanes auranticolor</name>
    <dbReference type="NCBI Taxonomy" id="47988"/>
    <lineage>
        <taxon>Bacteria</taxon>
        <taxon>Bacillati</taxon>
        <taxon>Actinomycetota</taxon>
        <taxon>Actinomycetes</taxon>
        <taxon>Micromonosporales</taxon>
        <taxon>Micromonosporaceae</taxon>
        <taxon>Actinoplanes</taxon>
    </lineage>
</organism>
<sequence length="935" mass="101488">MTGDPRLTRRRLNRLAGLSTLVLGFGAVATNLATAALPDWAEGVASDPRWTWSAAGGFLLAAVLLAVRDQRLSAVAESPGATNLPARNASFVGRRWLLRQMRKALTAGPVAVIAVHGLGGTGKSQLVLEFAHRSYCSGKYSVVWWIRADTRVTLLEDLADLGEKLGEGRRADREKAAADATAQLAGRDGWLLVFDNARASDEVRPWLPAGTGCAVITSRNRGWGSIATQVDLVQFRRRESLRYLRLRAGRRRYDRAAATELAEALGDLPLALAQAASYLEVYDLTVSDFLDRYRDRGMAGQLLAGSVEGYPESVATTWLLHHDRLIREAPDALELLRLCSFLDTDDIDLDLLEINAPDGDPRPIEGPLVTASLIDRVAGRRVRVHRLVAEATRLHLAADISGSETVGGWAARVIAKLDDLFPNDPSDRTNWPRCAALSGHVTIAVEHASNYGVTTGPIVALAARQSSYLQASQTSAPVATGRRAVSRMRAAVGPMVEALTGRYERAYLRLLSRSLRYTGDTASAGQSTFTLELSQTYVDVSATSQAGPEQRSIVEFLNAGIPGVVIVLGDPGSGKSTLLRYLAASAATASRPHRRLPILVSARTVAGRADFAPLPEIARLNAYVQAAEPVGWWEKRLVAGRCLVLVDGLDEVFDASGRQAVADWIERQVAAYPLNQYVITSRPVGYLEAALPGALVMQLAPFSWAQVGEFITRWYLQQEIQAIGVDSIEAERRAAKAAEELQAALGTSHALREIARVPLLLTMIANVHRFRQALPLGTAELYGEIVDSMLRRSDDRESTMSAIWRVPVLARAAFALSQQRSQQLSRAEAVSVVAAAPELPTDVAPEGFLDDAVRSGLIVDEGVYAFAHLTIQEYLAARHLRDHNLPVDGYINDPMWRQILVFAAQMGLADEIISACYASNSDDALRLAEDCGPYA</sequence>
<dbReference type="Pfam" id="PF05729">
    <property type="entry name" value="NACHT"/>
    <property type="match status" value="1"/>
</dbReference>
<dbReference type="InterPro" id="IPR002182">
    <property type="entry name" value="NB-ARC"/>
</dbReference>
<dbReference type="InterPro" id="IPR006311">
    <property type="entry name" value="TAT_signal"/>
</dbReference>
<dbReference type="EMBL" id="BOQL01000062">
    <property type="protein sequence ID" value="GIM76382.1"/>
    <property type="molecule type" value="Genomic_DNA"/>
</dbReference>
<dbReference type="InterPro" id="IPR003593">
    <property type="entry name" value="AAA+_ATPase"/>
</dbReference>
<keyword evidence="1" id="KW-0472">Membrane</keyword>
<reference evidence="3" key="1">
    <citation type="submission" date="2021-03" db="EMBL/GenBank/DDBJ databases">
        <title>Whole genome shotgun sequence of Actinoplanes auranticolor NBRC 12245.</title>
        <authorList>
            <person name="Komaki H."/>
            <person name="Tamura T."/>
        </authorList>
    </citation>
    <scope>NUCLEOTIDE SEQUENCE</scope>
    <source>
        <strain evidence="3">NBRC 12245</strain>
    </source>
</reference>
<name>A0A919SRY9_9ACTN</name>
<dbReference type="AlphaFoldDB" id="A0A919SRY9"/>
<feature type="domain" description="NACHT" evidence="2">
    <location>
        <begin position="563"/>
        <end position="683"/>
    </location>
</feature>
<dbReference type="Pfam" id="PF00931">
    <property type="entry name" value="NB-ARC"/>
    <property type="match status" value="1"/>
</dbReference>
<protein>
    <recommendedName>
        <fullName evidence="2">NACHT domain-containing protein</fullName>
    </recommendedName>
</protein>
<accession>A0A919SRY9</accession>
<feature type="transmembrane region" description="Helical" evidence="1">
    <location>
        <begin position="49"/>
        <end position="67"/>
    </location>
</feature>
<comment type="caution">
    <text evidence="3">The sequence shown here is derived from an EMBL/GenBank/DDBJ whole genome shotgun (WGS) entry which is preliminary data.</text>
</comment>
<dbReference type="GO" id="GO:0043531">
    <property type="term" value="F:ADP binding"/>
    <property type="evidence" value="ECO:0007669"/>
    <property type="project" value="InterPro"/>
</dbReference>
<proteinExistence type="predicted"/>
<feature type="transmembrane region" description="Helical" evidence="1">
    <location>
        <begin position="12"/>
        <end position="37"/>
    </location>
</feature>
<keyword evidence="4" id="KW-1185">Reference proteome</keyword>
<dbReference type="PROSITE" id="PS51318">
    <property type="entry name" value="TAT"/>
    <property type="match status" value="1"/>
</dbReference>
<dbReference type="Gene3D" id="3.40.50.300">
    <property type="entry name" value="P-loop containing nucleotide triphosphate hydrolases"/>
    <property type="match status" value="2"/>
</dbReference>